<evidence type="ECO:0000313" key="10">
    <source>
        <dbReference type="EMBL" id="WWC91567.1"/>
    </source>
</evidence>
<dbReference type="InterPro" id="IPR015943">
    <property type="entry name" value="WD40/YVTN_repeat-like_dom_sf"/>
</dbReference>
<dbReference type="PANTHER" id="PTHR14773">
    <property type="entry name" value="WD REPEAT-CONTAINING PROTEIN 76"/>
    <property type="match status" value="1"/>
</dbReference>
<dbReference type="GO" id="GO:0006974">
    <property type="term" value="P:DNA damage response"/>
    <property type="evidence" value="ECO:0007669"/>
    <property type="project" value="UniProtKB-KW"/>
</dbReference>
<sequence length="588" mass="65516">MDDEDNDYELERQKTIAENRLLLDSLGLDPSGASKIPGSKSSTSSSSIIKSKAKPNSTKRKQAPSSAIQDEGPRRRSGRLAGLEADSETLKVKLEEEEKERQVLRILSKKERKPLMNIGEMIEDPKDGEVDDLEKYLSSISLLSNPRKYPSETDKDSPKDIYSDSDSIPTEVNRLKSAFKNMELKANAKVTSDRVFSMIIHPEKTKTLVLVGDKSGQLGIWDALGQSAEKIKSEDDTNGVEGEEEEEDENFEGRVWKVQAHARSAITSMKVDPVNGSGLFSSSYDCSLRHLSFSTLKSTEIFSFQNENQLVTHFDLLPNGQEAWIADRNGGLTHCDFRENNKRHNNERRRWIVQEEGRAAKLGGLSVNPLMPQFIITAGNDQHLRLWDTRVLSSIPTKKPDSLPIPSAKTESNGDGNDSARDTHLTGEAEYEEVSKYMSSKKGSGLMRGSWQHGKSCSSAYWDPWGKKILTTSYDDKLRIWSINPSKLESPIQFNPIKQIPHNCQTGRWLTILRAQWSLNMDYIPHFTVGNMKRSLDVVAANGDKICQLWNEAVTAVPAVTASHPSIVDHVVGGNTSGRVQLWGSGSS</sequence>
<feature type="repeat" description="WD" evidence="7">
    <location>
        <begin position="450"/>
        <end position="491"/>
    </location>
</feature>
<feature type="region of interest" description="Disordered" evidence="9">
    <location>
        <begin position="21"/>
        <end position="89"/>
    </location>
</feature>
<dbReference type="GO" id="GO:2000001">
    <property type="term" value="P:regulation of DNA damage checkpoint"/>
    <property type="evidence" value="ECO:0007669"/>
    <property type="project" value="TreeGrafter"/>
</dbReference>
<dbReference type="InterPro" id="IPR001680">
    <property type="entry name" value="WD40_rpt"/>
</dbReference>
<dbReference type="SUPFAM" id="SSF50978">
    <property type="entry name" value="WD40 repeat-like"/>
    <property type="match status" value="1"/>
</dbReference>
<dbReference type="Proteomes" id="UP001355207">
    <property type="component" value="Chromosome 9"/>
</dbReference>
<comment type="function">
    <text evidence="8">DNA-binding protein that binds to both single- and double-stranded DNA. Binds preferentially to UV-damaged DNA. May be involved in DNA-metabolic processes.</text>
</comment>
<keyword evidence="4" id="KW-0677">Repeat</keyword>
<evidence type="ECO:0000256" key="5">
    <source>
        <dbReference type="ARBA" id="ARBA00022763"/>
    </source>
</evidence>
<dbReference type="GeneID" id="91097182"/>
<feature type="compositionally biased region" description="Basic residues" evidence="9">
    <location>
        <begin position="51"/>
        <end position="62"/>
    </location>
</feature>
<keyword evidence="6 8" id="KW-0238">DNA-binding</keyword>
<keyword evidence="3 7" id="KW-0853">WD repeat</keyword>
<name>A0AAX4K206_9TREE</name>
<keyword evidence="11" id="KW-1185">Reference proteome</keyword>
<keyword evidence="5 8" id="KW-0227">DNA damage</keyword>
<comment type="similarity">
    <text evidence="1 8">Belongs to the WD repeat DDB2/WDR76 family.</text>
</comment>
<protein>
    <recommendedName>
        <fullName evidence="2 8">DNA damage-binding protein CMR1</fullName>
    </recommendedName>
</protein>
<dbReference type="InterPro" id="IPR050853">
    <property type="entry name" value="WD_repeat_DNA-damage-binding"/>
</dbReference>
<dbReference type="AlphaFoldDB" id="A0AAX4K206"/>
<dbReference type="GO" id="GO:0005634">
    <property type="term" value="C:nucleus"/>
    <property type="evidence" value="ECO:0007669"/>
    <property type="project" value="TreeGrafter"/>
</dbReference>
<evidence type="ECO:0000256" key="7">
    <source>
        <dbReference type="PROSITE-ProRule" id="PRU00221"/>
    </source>
</evidence>
<evidence type="ECO:0000256" key="9">
    <source>
        <dbReference type="SAM" id="MobiDB-lite"/>
    </source>
</evidence>
<feature type="repeat" description="WD" evidence="7">
    <location>
        <begin position="355"/>
        <end position="397"/>
    </location>
</feature>
<proteinExistence type="inferred from homology"/>
<gene>
    <name evidence="10" type="ORF">L201_006513</name>
</gene>
<feature type="compositionally biased region" description="Low complexity" evidence="9">
    <location>
        <begin position="22"/>
        <end position="50"/>
    </location>
</feature>
<evidence type="ECO:0000256" key="3">
    <source>
        <dbReference type="ARBA" id="ARBA00022574"/>
    </source>
</evidence>
<dbReference type="SMART" id="SM00320">
    <property type="entry name" value="WD40"/>
    <property type="match status" value="4"/>
</dbReference>
<dbReference type="InterPro" id="IPR019775">
    <property type="entry name" value="WD40_repeat_CS"/>
</dbReference>
<feature type="region of interest" description="Disordered" evidence="9">
    <location>
        <begin position="145"/>
        <end position="167"/>
    </location>
</feature>
<dbReference type="GO" id="GO:0003677">
    <property type="term" value="F:DNA binding"/>
    <property type="evidence" value="ECO:0007669"/>
    <property type="project" value="UniProtKB-UniRule"/>
</dbReference>
<feature type="compositionally biased region" description="Basic and acidic residues" evidence="9">
    <location>
        <begin position="149"/>
        <end position="162"/>
    </location>
</feature>
<dbReference type="PROSITE" id="PS50082">
    <property type="entry name" value="WD_REPEATS_2"/>
    <property type="match status" value="2"/>
</dbReference>
<reference evidence="10 11" key="1">
    <citation type="submission" date="2024-01" db="EMBL/GenBank/DDBJ databases">
        <title>Comparative genomics of Cryptococcus and Kwoniella reveals pathogenesis evolution and contrasting modes of karyotype evolution via chromosome fusion or intercentromeric recombination.</title>
        <authorList>
            <person name="Coelho M.A."/>
            <person name="David-Palma M."/>
            <person name="Shea T."/>
            <person name="Bowers K."/>
            <person name="McGinley-Smith S."/>
            <person name="Mohammad A.W."/>
            <person name="Gnirke A."/>
            <person name="Yurkov A.M."/>
            <person name="Nowrousian M."/>
            <person name="Sun S."/>
            <person name="Cuomo C.A."/>
            <person name="Heitman J."/>
        </authorList>
    </citation>
    <scope>NUCLEOTIDE SEQUENCE [LARGE SCALE GENOMIC DNA]</scope>
    <source>
        <strain evidence="10 11">CBS 6074</strain>
    </source>
</reference>
<dbReference type="PROSITE" id="PS00678">
    <property type="entry name" value="WD_REPEATS_1"/>
    <property type="match status" value="1"/>
</dbReference>
<dbReference type="EMBL" id="CP144106">
    <property type="protein sequence ID" value="WWC91567.1"/>
    <property type="molecule type" value="Genomic_DNA"/>
</dbReference>
<evidence type="ECO:0000256" key="1">
    <source>
        <dbReference type="ARBA" id="ARBA00005434"/>
    </source>
</evidence>
<dbReference type="Gene3D" id="2.130.10.10">
    <property type="entry name" value="YVTN repeat-like/Quinoprotein amine dehydrogenase"/>
    <property type="match status" value="2"/>
</dbReference>
<organism evidence="10 11">
    <name type="scientific">Kwoniella dendrophila CBS 6074</name>
    <dbReference type="NCBI Taxonomy" id="1295534"/>
    <lineage>
        <taxon>Eukaryota</taxon>
        <taxon>Fungi</taxon>
        <taxon>Dikarya</taxon>
        <taxon>Basidiomycota</taxon>
        <taxon>Agaricomycotina</taxon>
        <taxon>Tremellomycetes</taxon>
        <taxon>Tremellales</taxon>
        <taxon>Cryptococcaceae</taxon>
        <taxon>Kwoniella</taxon>
    </lineage>
</organism>
<feature type="compositionally biased region" description="Acidic residues" evidence="9">
    <location>
        <begin position="236"/>
        <end position="250"/>
    </location>
</feature>
<feature type="region of interest" description="Disordered" evidence="9">
    <location>
        <begin position="231"/>
        <end position="250"/>
    </location>
</feature>
<feature type="region of interest" description="Disordered" evidence="9">
    <location>
        <begin position="398"/>
        <end position="422"/>
    </location>
</feature>
<dbReference type="RefSeq" id="XP_066078329.1">
    <property type="nucleotide sequence ID" value="XM_066222232.1"/>
</dbReference>
<dbReference type="InterPro" id="IPR036322">
    <property type="entry name" value="WD40_repeat_dom_sf"/>
</dbReference>
<evidence type="ECO:0000256" key="6">
    <source>
        <dbReference type="ARBA" id="ARBA00023125"/>
    </source>
</evidence>
<evidence type="ECO:0000313" key="11">
    <source>
        <dbReference type="Proteomes" id="UP001355207"/>
    </source>
</evidence>
<evidence type="ECO:0000256" key="4">
    <source>
        <dbReference type="ARBA" id="ARBA00022737"/>
    </source>
</evidence>
<accession>A0AAX4K206</accession>
<evidence type="ECO:0000256" key="2">
    <source>
        <dbReference type="ARBA" id="ARBA00021132"/>
    </source>
</evidence>
<dbReference type="PANTHER" id="PTHR14773:SF0">
    <property type="entry name" value="WD REPEAT-CONTAINING PROTEIN 76"/>
    <property type="match status" value="1"/>
</dbReference>
<evidence type="ECO:0000256" key="8">
    <source>
        <dbReference type="RuleBase" id="RU365004"/>
    </source>
</evidence>
<dbReference type="Pfam" id="PF00400">
    <property type="entry name" value="WD40"/>
    <property type="match status" value="1"/>
</dbReference>